<dbReference type="EMBL" id="JBHTCM010000003">
    <property type="protein sequence ID" value="MFC7331590.1"/>
    <property type="molecule type" value="Genomic_DNA"/>
</dbReference>
<protein>
    <submittedName>
        <fullName evidence="2">YchJ family protein</fullName>
    </submittedName>
</protein>
<dbReference type="InterPro" id="IPR048469">
    <property type="entry name" value="YchJ-like_M"/>
</dbReference>
<dbReference type="PANTHER" id="PTHR33747:SF1">
    <property type="entry name" value="ADENYLATE CYCLASE-ASSOCIATED CAP C-TERMINAL DOMAIN-CONTAINING PROTEIN"/>
    <property type="match status" value="1"/>
</dbReference>
<dbReference type="SUPFAM" id="SSF103642">
    <property type="entry name" value="Sec-C motif"/>
    <property type="match status" value="1"/>
</dbReference>
<reference evidence="3" key="1">
    <citation type="journal article" date="2019" name="Int. J. Syst. Evol. Microbiol.">
        <title>The Global Catalogue of Microorganisms (GCM) 10K type strain sequencing project: providing services to taxonomists for standard genome sequencing and annotation.</title>
        <authorList>
            <consortium name="The Broad Institute Genomics Platform"/>
            <consortium name="The Broad Institute Genome Sequencing Center for Infectious Disease"/>
            <person name="Wu L."/>
            <person name="Ma J."/>
        </authorList>
    </citation>
    <scope>NUCLEOTIDE SEQUENCE [LARGE SCALE GENOMIC DNA]</scope>
    <source>
        <strain evidence="3">CGMCC 1.16275</strain>
    </source>
</reference>
<keyword evidence="3" id="KW-1185">Reference proteome</keyword>
<proteinExistence type="predicted"/>
<dbReference type="Pfam" id="PF02810">
    <property type="entry name" value="SEC-C"/>
    <property type="match status" value="1"/>
</dbReference>
<evidence type="ECO:0000259" key="1">
    <source>
        <dbReference type="Pfam" id="PF17775"/>
    </source>
</evidence>
<organism evidence="2 3">
    <name type="scientific">Rhodocista pekingensis</name>
    <dbReference type="NCBI Taxonomy" id="201185"/>
    <lineage>
        <taxon>Bacteria</taxon>
        <taxon>Pseudomonadati</taxon>
        <taxon>Pseudomonadota</taxon>
        <taxon>Alphaproteobacteria</taxon>
        <taxon>Rhodospirillales</taxon>
        <taxon>Azospirillaceae</taxon>
        <taxon>Rhodocista</taxon>
    </lineage>
</organism>
<dbReference type="Gene3D" id="3.10.450.50">
    <property type="match status" value="1"/>
</dbReference>
<evidence type="ECO:0000313" key="3">
    <source>
        <dbReference type="Proteomes" id="UP001596456"/>
    </source>
</evidence>
<dbReference type="InterPro" id="IPR004027">
    <property type="entry name" value="SEC_C_motif"/>
</dbReference>
<dbReference type="SUPFAM" id="SSF54427">
    <property type="entry name" value="NTF2-like"/>
    <property type="match status" value="1"/>
</dbReference>
<dbReference type="PANTHER" id="PTHR33747">
    <property type="entry name" value="UPF0225 PROTEIN SCO1677"/>
    <property type="match status" value="1"/>
</dbReference>
<dbReference type="NCBIfam" id="NF002486">
    <property type="entry name" value="PRK01752.1"/>
    <property type="match status" value="1"/>
</dbReference>
<comment type="caution">
    <text evidence="2">The sequence shown here is derived from an EMBL/GenBank/DDBJ whole genome shotgun (WGS) entry which is preliminary data.</text>
</comment>
<dbReference type="Pfam" id="PF17775">
    <property type="entry name" value="YchJ_M-like"/>
    <property type="match status" value="1"/>
</dbReference>
<dbReference type="InterPro" id="IPR032710">
    <property type="entry name" value="NTF2-like_dom_sf"/>
</dbReference>
<dbReference type="RefSeq" id="WP_377355457.1">
    <property type="nucleotide sequence ID" value="NZ_JBHTCM010000003.1"/>
</dbReference>
<gene>
    <name evidence="2" type="ORF">ACFQPS_00310</name>
</gene>
<feature type="domain" description="YchJ-like middle NTF2-like" evidence="1">
    <location>
        <begin position="28"/>
        <end position="127"/>
    </location>
</feature>
<dbReference type="NCBIfam" id="NF001213">
    <property type="entry name" value="PRK00183.1"/>
    <property type="match status" value="1"/>
</dbReference>
<dbReference type="NCBIfam" id="NF002449">
    <property type="entry name" value="PRK01617.1"/>
    <property type="match status" value="1"/>
</dbReference>
<evidence type="ECO:0000313" key="2">
    <source>
        <dbReference type="EMBL" id="MFC7331590.1"/>
    </source>
</evidence>
<dbReference type="Proteomes" id="UP001596456">
    <property type="component" value="Unassembled WGS sequence"/>
</dbReference>
<sequence>MSACPCGSGRPIDACCGPHLSGATLPPTAEALMRSRYAAYATGAVDYLEQTLLPETRGDFDREQTVNWSSTSEWTGLEVRATEKGGAADEEGWVEFVARFRTGGKDYVHHETSRFVRRDGRWFYADGIIGTKPRSAAKVGRNDPCPCGSGRKYKKCCGA</sequence>
<name>A0ABW2KRE6_9PROT</name>
<accession>A0ABW2KRE6</accession>